<name>A0A199V3I7_ANACO</name>
<evidence type="ECO:0000256" key="1">
    <source>
        <dbReference type="SAM" id="MobiDB-lite"/>
    </source>
</evidence>
<sequence>MPMSLLLQSDALNAHRPFHLGGGGCIPLSLKERCLGEIPVSSTPTITPRPYPKKLGVCVVWRDNMRSGRAEPDFLCHDCKLLVGQLGGETADDAISDGQEGFEANFAEPGVRRT</sequence>
<evidence type="ECO:0000313" key="2">
    <source>
        <dbReference type="EMBL" id="OAY71430.1"/>
    </source>
</evidence>
<reference evidence="2 3" key="1">
    <citation type="journal article" date="2016" name="DNA Res.">
        <title>The draft genome of MD-2 pineapple using hybrid error correction of long reads.</title>
        <authorList>
            <person name="Redwan R.M."/>
            <person name="Saidin A."/>
            <person name="Kumar S.V."/>
        </authorList>
    </citation>
    <scope>NUCLEOTIDE SEQUENCE [LARGE SCALE GENOMIC DNA]</scope>
    <source>
        <strain evidence="3">cv. MD2</strain>
        <tissue evidence="2">Leaf</tissue>
    </source>
</reference>
<evidence type="ECO:0000313" key="3">
    <source>
        <dbReference type="Proteomes" id="UP000092600"/>
    </source>
</evidence>
<feature type="region of interest" description="Disordered" evidence="1">
    <location>
        <begin position="93"/>
        <end position="114"/>
    </location>
</feature>
<proteinExistence type="predicted"/>
<comment type="caution">
    <text evidence="2">The sequence shown here is derived from an EMBL/GenBank/DDBJ whole genome shotgun (WGS) entry which is preliminary data.</text>
</comment>
<dbReference type="EMBL" id="LSRQ01003473">
    <property type="protein sequence ID" value="OAY71430.1"/>
    <property type="molecule type" value="Genomic_DNA"/>
</dbReference>
<dbReference type="Proteomes" id="UP000092600">
    <property type="component" value="Unassembled WGS sequence"/>
</dbReference>
<accession>A0A199V3I7</accession>
<organism evidence="2 3">
    <name type="scientific">Ananas comosus</name>
    <name type="common">Pineapple</name>
    <name type="synonym">Ananas ananas</name>
    <dbReference type="NCBI Taxonomy" id="4615"/>
    <lineage>
        <taxon>Eukaryota</taxon>
        <taxon>Viridiplantae</taxon>
        <taxon>Streptophyta</taxon>
        <taxon>Embryophyta</taxon>
        <taxon>Tracheophyta</taxon>
        <taxon>Spermatophyta</taxon>
        <taxon>Magnoliopsida</taxon>
        <taxon>Liliopsida</taxon>
        <taxon>Poales</taxon>
        <taxon>Bromeliaceae</taxon>
        <taxon>Bromelioideae</taxon>
        <taxon>Ananas</taxon>
    </lineage>
</organism>
<gene>
    <name evidence="2" type="ORF">ACMD2_21805</name>
</gene>
<protein>
    <submittedName>
        <fullName evidence="2">Uncharacterized protein</fullName>
    </submittedName>
</protein>
<dbReference type="AlphaFoldDB" id="A0A199V3I7"/>